<feature type="region of interest" description="Disordered" evidence="1">
    <location>
        <begin position="53"/>
        <end position="80"/>
    </location>
</feature>
<dbReference type="PANTHER" id="PTHR21666">
    <property type="entry name" value="PEPTIDASE-RELATED"/>
    <property type="match status" value="1"/>
</dbReference>
<dbReference type="EMBL" id="DVLX01000027">
    <property type="protein sequence ID" value="HIT99115.1"/>
    <property type="molecule type" value="Genomic_DNA"/>
</dbReference>
<dbReference type="CDD" id="cd12797">
    <property type="entry name" value="M23_peptidase"/>
    <property type="match status" value="1"/>
</dbReference>
<reference evidence="4" key="2">
    <citation type="journal article" date="2021" name="PeerJ">
        <title>Extensive microbial diversity within the chicken gut microbiome revealed by metagenomics and culture.</title>
        <authorList>
            <person name="Gilroy R."/>
            <person name="Ravi A."/>
            <person name="Getino M."/>
            <person name="Pursley I."/>
            <person name="Horton D.L."/>
            <person name="Alikhan N.F."/>
            <person name="Baker D."/>
            <person name="Gharbi K."/>
            <person name="Hall N."/>
            <person name="Watson M."/>
            <person name="Adriaenssens E.M."/>
            <person name="Foster-Nyarko E."/>
            <person name="Jarju S."/>
            <person name="Secka A."/>
            <person name="Antonio M."/>
            <person name="Oren A."/>
            <person name="Chaudhuri R.R."/>
            <person name="La Ragione R."/>
            <person name="Hildebrand F."/>
            <person name="Pallen M.J."/>
        </authorList>
    </citation>
    <scope>NUCLEOTIDE SEQUENCE</scope>
    <source>
        <strain evidence="4">CHK176-22527</strain>
    </source>
</reference>
<name>A0A9D1HBE3_9FIRM</name>
<evidence type="ECO:0000256" key="1">
    <source>
        <dbReference type="SAM" id="MobiDB-lite"/>
    </source>
</evidence>
<evidence type="ECO:0000313" key="4">
    <source>
        <dbReference type="EMBL" id="HIT99115.1"/>
    </source>
</evidence>
<evidence type="ECO:0000259" key="3">
    <source>
        <dbReference type="Pfam" id="PF01551"/>
    </source>
</evidence>
<feature type="domain" description="M23ase beta-sheet core" evidence="3">
    <location>
        <begin position="112"/>
        <end position="210"/>
    </location>
</feature>
<dbReference type="Gene3D" id="2.70.70.10">
    <property type="entry name" value="Glucose Permease (Domain IIA)"/>
    <property type="match status" value="1"/>
</dbReference>
<sequence>MRQEKKQKDKPAIVLVLCFCLMALISIFAVKASIDKVKDNMGPGDVADVAEEKAVDGDRTETSANVVDSRENESENTPAVPSDFILPIEGEIIMDYSMDMPIYWETLDQYMTHSGIDIASAAGSDVKACASGTVTKIEEDDKFGMTVEINHGDDIISMYGNLSEEGLIELGEVVSQGDIIGQVGKTSLFEFDSPEHLHFEIRLGDEYKDPSEYIKGL</sequence>
<dbReference type="InterPro" id="IPR016047">
    <property type="entry name" value="M23ase_b-sheet_dom"/>
</dbReference>
<protein>
    <submittedName>
        <fullName evidence="4">M23 family metallopeptidase</fullName>
    </submittedName>
</protein>
<dbReference type="AlphaFoldDB" id="A0A9D1HBE3"/>
<accession>A0A9D1HBE3</accession>
<dbReference type="InterPro" id="IPR050570">
    <property type="entry name" value="Cell_wall_metabolism_enzyme"/>
</dbReference>
<proteinExistence type="predicted"/>
<keyword evidence="2" id="KW-0812">Transmembrane</keyword>
<comment type="caution">
    <text evidence="4">The sequence shown here is derived from an EMBL/GenBank/DDBJ whole genome shotgun (WGS) entry which is preliminary data.</text>
</comment>
<reference evidence="4" key="1">
    <citation type="submission" date="2020-10" db="EMBL/GenBank/DDBJ databases">
        <authorList>
            <person name="Gilroy R."/>
        </authorList>
    </citation>
    <scope>NUCLEOTIDE SEQUENCE</scope>
    <source>
        <strain evidence="4">CHK176-22527</strain>
    </source>
</reference>
<dbReference type="PANTHER" id="PTHR21666:SF270">
    <property type="entry name" value="MUREIN HYDROLASE ACTIVATOR ENVC"/>
    <property type="match status" value="1"/>
</dbReference>
<evidence type="ECO:0000256" key="2">
    <source>
        <dbReference type="SAM" id="Phobius"/>
    </source>
</evidence>
<keyword evidence="2" id="KW-0472">Membrane</keyword>
<dbReference type="Pfam" id="PF01551">
    <property type="entry name" value="Peptidase_M23"/>
    <property type="match status" value="1"/>
</dbReference>
<gene>
    <name evidence="4" type="ORF">IAD12_02545</name>
</gene>
<dbReference type="Proteomes" id="UP000824159">
    <property type="component" value="Unassembled WGS sequence"/>
</dbReference>
<evidence type="ECO:0000313" key="5">
    <source>
        <dbReference type="Proteomes" id="UP000824159"/>
    </source>
</evidence>
<keyword evidence="2" id="KW-1133">Transmembrane helix</keyword>
<dbReference type="SUPFAM" id="SSF51261">
    <property type="entry name" value="Duplicated hybrid motif"/>
    <property type="match status" value="1"/>
</dbReference>
<organism evidence="4 5">
    <name type="scientific">Candidatus Allocopromorpha excrementavium</name>
    <dbReference type="NCBI Taxonomy" id="2840741"/>
    <lineage>
        <taxon>Bacteria</taxon>
        <taxon>Bacillati</taxon>
        <taxon>Bacillota</taxon>
        <taxon>Clostridia</taxon>
        <taxon>Eubacteriales</taxon>
        <taxon>Eubacteriaceae</taxon>
        <taxon>Eubacteriaceae incertae sedis</taxon>
        <taxon>Candidatus Allocopromorpha</taxon>
    </lineage>
</organism>
<feature type="transmembrane region" description="Helical" evidence="2">
    <location>
        <begin position="12"/>
        <end position="30"/>
    </location>
</feature>
<dbReference type="InterPro" id="IPR011055">
    <property type="entry name" value="Dup_hybrid_motif"/>
</dbReference>
<dbReference type="GO" id="GO:0004222">
    <property type="term" value="F:metalloendopeptidase activity"/>
    <property type="evidence" value="ECO:0007669"/>
    <property type="project" value="TreeGrafter"/>
</dbReference>